<dbReference type="EMBL" id="CP048711">
    <property type="protein sequence ID" value="QIB66424.1"/>
    <property type="molecule type" value="Genomic_DNA"/>
</dbReference>
<dbReference type="Proteomes" id="UP000477680">
    <property type="component" value="Chromosome"/>
</dbReference>
<dbReference type="Pfam" id="PF07386">
    <property type="entry name" value="DUF1499"/>
    <property type="match status" value="1"/>
</dbReference>
<reference evidence="1 2" key="1">
    <citation type="submission" date="2020-02" db="EMBL/GenBank/DDBJ databases">
        <title>Genome sequencing for Kineobactrum sp. M2.</title>
        <authorList>
            <person name="Park S.-J."/>
        </authorList>
    </citation>
    <scope>NUCLEOTIDE SEQUENCE [LARGE SCALE GENOMIC DNA]</scope>
    <source>
        <strain evidence="1 2">M2</strain>
    </source>
</reference>
<dbReference type="InterPro" id="IPR010865">
    <property type="entry name" value="DUF1499"/>
</dbReference>
<dbReference type="KEGG" id="kim:G3T16_14490"/>
<evidence type="ECO:0000313" key="2">
    <source>
        <dbReference type="Proteomes" id="UP000477680"/>
    </source>
</evidence>
<proteinExistence type="predicted"/>
<name>A0A6C0U9P8_9GAMM</name>
<sequence length="166" mass="18431">MLPRYLLLMPGTLLLLAILASRGDYPPIHDITTDLEDPPTFTHAPTLRGKQSNSLEIKPDSLAQQQQAYPELQSLRTGLSADAAFRRALEVARELGWEVVYRDPERWRIEAVDTTAIMAFRDDIAIRIRSSAEGSVVDLRSVSRVGVGDLGANAARIQAFLDRFAD</sequence>
<keyword evidence="2" id="KW-1185">Reference proteome</keyword>
<gene>
    <name evidence="1" type="ORF">G3T16_14490</name>
</gene>
<organism evidence="1 2">
    <name type="scientific">Kineobactrum salinum</name>
    <dbReference type="NCBI Taxonomy" id="2708301"/>
    <lineage>
        <taxon>Bacteria</taxon>
        <taxon>Pseudomonadati</taxon>
        <taxon>Pseudomonadota</taxon>
        <taxon>Gammaproteobacteria</taxon>
        <taxon>Cellvibrionales</taxon>
        <taxon>Halieaceae</taxon>
        <taxon>Kineobactrum</taxon>
    </lineage>
</organism>
<evidence type="ECO:0000313" key="1">
    <source>
        <dbReference type="EMBL" id="QIB66424.1"/>
    </source>
</evidence>
<dbReference type="RefSeq" id="WP_163495858.1">
    <property type="nucleotide sequence ID" value="NZ_CP048711.1"/>
</dbReference>
<accession>A0A6C0U9P8</accession>
<protein>
    <submittedName>
        <fullName evidence="1">DUF1499 domain-containing protein</fullName>
    </submittedName>
</protein>
<dbReference type="AlphaFoldDB" id="A0A6C0U9P8"/>